<reference evidence="4 5" key="1">
    <citation type="submission" date="2018-11" db="EMBL/GenBank/DDBJ databases">
        <authorList>
            <consortium name="Pathogen Informatics"/>
        </authorList>
    </citation>
    <scope>NUCLEOTIDE SEQUENCE [LARGE SCALE GENOMIC DNA]</scope>
</reference>
<dbReference type="Pfam" id="PF02520">
    <property type="entry name" value="ANIS5_cation-bd"/>
    <property type="match status" value="1"/>
</dbReference>
<organism evidence="4 5">
    <name type="scientific">Strongylus vulgaris</name>
    <name type="common">Blood worm</name>
    <dbReference type="NCBI Taxonomy" id="40348"/>
    <lineage>
        <taxon>Eukaryota</taxon>
        <taxon>Metazoa</taxon>
        <taxon>Ecdysozoa</taxon>
        <taxon>Nematoda</taxon>
        <taxon>Chromadorea</taxon>
        <taxon>Rhabditida</taxon>
        <taxon>Rhabditina</taxon>
        <taxon>Rhabditomorpha</taxon>
        <taxon>Strongyloidea</taxon>
        <taxon>Strongylidae</taxon>
        <taxon>Strongylus</taxon>
    </lineage>
</organism>
<feature type="coiled-coil region" evidence="1">
    <location>
        <begin position="21"/>
        <end position="52"/>
    </location>
</feature>
<keyword evidence="5" id="KW-1185">Reference proteome</keyword>
<dbReference type="AlphaFoldDB" id="A0A3P7IL34"/>
<feature type="non-terminal residue" evidence="4">
    <location>
        <position position="137"/>
    </location>
</feature>
<evidence type="ECO:0000256" key="2">
    <source>
        <dbReference type="SAM" id="MobiDB-lite"/>
    </source>
</evidence>
<protein>
    <recommendedName>
        <fullName evidence="3">SXP/RAL-2 family protein Ani s 5-like cation-binding domain-containing protein</fullName>
    </recommendedName>
</protein>
<dbReference type="Proteomes" id="UP000270094">
    <property type="component" value="Unassembled WGS sequence"/>
</dbReference>
<proteinExistence type="predicted"/>
<gene>
    <name evidence="4" type="ORF">SVUK_LOCUS8658</name>
</gene>
<accession>A0A3P7IL34</accession>
<evidence type="ECO:0000313" key="4">
    <source>
        <dbReference type="EMBL" id="VDM73660.1"/>
    </source>
</evidence>
<evidence type="ECO:0000313" key="5">
    <source>
        <dbReference type="Proteomes" id="UP000270094"/>
    </source>
</evidence>
<dbReference type="EMBL" id="UYYB01031841">
    <property type="protein sequence ID" value="VDM73660.1"/>
    <property type="molecule type" value="Genomic_DNA"/>
</dbReference>
<keyword evidence="1" id="KW-0175">Coiled coil</keyword>
<dbReference type="OrthoDB" id="5845888at2759"/>
<dbReference type="InterPro" id="IPR003677">
    <property type="entry name" value="ANIS5_cation-bd"/>
</dbReference>
<evidence type="ECO:0000256" key="1">
    <source>
        <dbReference type="SAM" id="Coils"/>
    </source>
</evidence>
<feature type="region of interest" description="Disordered" evidence="2">
    <location>
        <begin position="115"/>
        <end position="137"/>
    </location>
</feature>
<name>A0A3P7IL34_STRVU</name>
<evidence type="ECO:0000259" key="3">
    <source>
        <dbReference type="Pfam" id="PF02520"/>
    </source>
</evidence>
<sequence>MPPPWRMGVTFQPLGPSSWFQAQRDDEVKEFENKMEEEKTQLKAKVAELASNLTDSLEKFWVIADNLEQTPIDERHALEKLGIENPPLYRVISFMIDQFVPFPRRSYKPYGPGGHEHEHGNMVDGPHFPRFMHRHHK</sequence>
<feature type="domain" description="SXP/RAL-2 family protein Ani s 5-like cation-binding" evidence="3">
    <location>
        <begin position="19"/>
        <end position="99"/>
    </location>
</feature>